<organism evidence="4">
    <name type="scientific">Saccharomyces paradoxus</name>
    <name type="common">Yeast</name>
    <name type="synonym">Saccharomyces douglasii</name>
    <dbReference type="NCBI Taxonomy" id="27291"/>
    <lineage>
        <taxon>Eukaryota</taxon>
        <taxon>Fungi</taxon>
        <taxon>Dikarya</taxon>
        <taxon>Ascomycota</taxon>
        <taxon>Saccharomycotina</taxon>
        <taxon>Saccharomycetes</taxon>
        <taxon>Saccharomycetales</taxon>
        <taxon>Saccharomycetaceae</taxon>
        <taxon>Saccharomyces</taxon>
    </lineage>
</organism>
<name>A0A8B8UN16_SACPA</name>
<dbReference type="SUPFAM" id="SSF75217">
    <property type="entry name" value="alpha/beta knot"/>
    <property type="match status" value="1"/>
</dbReference>
<accession>A0A8B8UN16</accession>
<dbReference type="KEGG" id="spao:SPAR_D01250"/>
<dbReference type="InterPro" id="IPR001537">
    <property type="entry name" value="SpoU_MeTrfase"/>
</dbReference>
<dbReference type="OrthoDB" id="241340at2759"/>
<dbReference type="PANTHER" id="PTHR12029">
    <property type="entry name" value="RNA METHYLTRANSFERASE"/>
    <property type="match status" value="1"/>
</dbReference>
<reference evidence="4" key="4">
    <citation type="submission" date="2025-08" db="UniProtKB">
        <authorList>
            <consortium name="RefSeq"/>
        </authorList>
    </citation>
    <scope>IDENTIFICATION</scope>
    <source>
        <strain evidence="4">CBS432</strain>
    </source>
</reference>
<reference evidence="4" key="2">
    <citation type="submission" date="2020-01" db="EMBL/GenBank/DDBJ databases">
        <title>Population-level Yeast Reference Genomes.</title>
        <authorList>
            <person name="Yue J.-X."/>
        </authorList>
    </citation>
    <scope>NUCLEOTIDE SEQUENCE</scope>
    <source>
        <strain evidence="4">CBS432</strain>
    </source>
</reference>
<sequence length="1436" mass="164835">MVGGAVIGKYLPHEEQLKLISDLIQDDSLEEVLELIKTSSLDISTDRKIETSIFEKITKQVTVYASMDNEAKEMFCSSRGEMNNTLRTSAHLLCCLPTVWHKFQVWMSYRLNDIISENYKHLFDDNFGKMTVQPFFDFFAREQNADVEHEKLHLNILSLFDYLEVVYLFDESNNSISSKCLDFIIVPLLGCNSEEIAESCSKLMRWHIRPLSKCCNIDSNFDKLVWNFIKQLYTEDSQQHWKQKNSLSFLLRFLLTSELSPELITYIKNDAYWEHIQAELDNDVHEHRKLALSILKLTIQKLSTHSIELQTTFYKSSDIPSIEMISSWKKFTTLYEMVALDTSLNQIQAAKHDIIKIFDNIHLHHSWGLILLSTGLKSSMESVRKYMMTLMFSITNMSAFSSSVPLLTKTLLPAAMSAHYFDVKGRNCPHGEKLSSFVNNLLSQTTDDVSDTLSEVLKLLVEKGTSFDPSRIYLSYGVLEFLQKEKKKSINSDHLNLIRKLYEFVAEEEVLETTIQTIYLKFLLHIGPSVSASELLFTLVSHIKLKGGTYDYIEPLFEDYRDLAVSQFDDLQANENLTANIGKDTIFDLLASIIFDFKDIDITPNFLVEVAKSKQDTPNNTSKAVTFLTQLLSGEPSSGYTYENATALLSYPNFTLSTWKSVNIGKLLKSVMEDFSLDKFKFFVGIYQKTYECRFDTIELNFNGLLSLYEMVKTSAGRSSRESFKLKDSAYSSYFDLLTTFLKTYALIRDTSDRDNDELHMLLHLIDDNINKDNGNYLGNLAVCKLLCFIIDTYIHCSTSVSDDDIFIVKFIFEKFSFIWECISSERLVLKERDLHLMLIKGLFHPVILYFGSKQYIDNLSSKLEEHAQTIISLSYSRRSLLPLLGSQLRIFMKFYGKSLSEGVDYWWLINIIVNVFKQPQMDVNLYKLKPVISSLFDHKLNSYYMKGDELYEKVYGPEEILARVSIIDCILCANDQFKIRLIEKVTEKTNALYAIKRTDGAEALQRLLQWQLLLLSLQTTKEPRLSETSMIRILKSIEDESSPLVRVYKEWFISSKVVDYYKTGDSKFAEDYLFSLLEDHSKPVFVVSAEKICFMVLKDLRNDEKKYGFIHLLNRFICTLVPNAASNKPLVRHFSNSLIISMWPTFEAYLSDHTLRNIIENLYSNAKKTQIFGQYRAGDANIWDLKGDRKLTNMFGGVLKKVTDHDCPYISEPVFEKYLQAKDIVPIGTDERSLWLDKRDVNTESVNDVNASCDTSPLQTKSGAWETVLDLDNKKSNDVVIRSDLIVVSSLVDKPPNLGGICRLCDVLGVGLLTVQDIKVKNHPQFKNVAVTADRWMPMEEVTLDEIANFMKEKKKDGYTLIGLEQTDKSVKLDNNFQFPKKSLILLGTEAFGIPGTLLSELDLCLEIQQFGVIRSMNIQTATAVIVHSYTVQHM</sequence>
<reference evidence="4" key="3">
    <citation type="submission" date="2025-07" db="EMBL/GenBank/DDBJ databases">
        <authorList>
            <consortium name="NCBI Genome Project"/>
        </authorList>
    </citation>
    <scope>NUCLEOTIDE SEQUENCE</scope>
    <source>
        <strain evidence="4">CBS432</strain>
    </source>
</reference>
<dbReference type="InterPro" id="IPR045330">
    <property type="entry name" value="TRM3/TARBP1"/>
</dbReference>
<dbReference type="InterPro" id="IPR029026">
    <property type="entry name" value="tRNA_m1G_MTases_N"/>
</dbReference>
<keyword evidence="1" id="KW-0489">Methyltransferase</keyword>
<dbReference type="InterPro" id="IPR029028">
    <property type="entry name" value="Alpha/beta_knot_MTases"/>
</dbReference>
<proteinExistence type="predicted"/>
<dbReference type="FunFam" id="3.40.1280.10:FF:000022">
    <property type="entry name" value="Trm3p"/>
    <property type="match status" value="1"/>
</dbReference>
<evidence type="ECO:0000256" key="2">
    <source>
        <dbReference type="ARBA" id="ARBA00022679"/>
    </source>
</evidence>
<dbReference type="InterPro" id="IPR044748">
    <property type="entry name" value="Trm3/TARBP1_C"/>
</dbReference>
<reference evidence="4" key="1">
    <citation type="journal article" date="2017" name="Nat. Genet.">
        <title>Contrasting evolutionary genome dynamics between domesticated and wild yeasts.</title>
        <authorList>
            <person name="Yue J.X."/>
            <person name="Li J."/>
            <person name="Aigrain L."/>
            <person name="Hallin J."/>
            <person name="Persson K."/>
            <person name="Oliver K."/>
            <person name="Bergstrom A."/>
            <person name="Coupland P."/>
            <person name="Warringer J."/>
            <person name="Lagomarsino M.C."/>
            <person name="Fischer G."/>
            <person name="Durbin R."/>
            <person name="Liti G."/>
        </authorList>
    </citation>
    <scope>NUCLEOTIDE SEQUENCE</scope>
    <source>
        <strain evidence="4">CBS432</strain>
    </source>
</reference>
<dbReference type="RefSeq" id="XP_033765158.1">
    <property type="nucleotide sequence ID" value="XM_033909267.1"/>
</dbReference>
<dbReference type="PROSITE" id="PS51623">
    <property type="entry name" value="SAM_MT_TRMH_1"/>
    <property type="match status" value="1"/>
</dbReference>
<evidence type="ECO:0000256" key="1">
    <source>
        <dbReference type="ARBA" id="ARBA00022603"/>
    </source>
</evidence>
<evidence type="ECO:0000259" key="3">
    <source>
        <dbReference type="Pfam" id="PF00588"/>
    </source>
</evidence>
<dbReference type="Gene3D" id="3.40.1280.10">
    <property type="match status" value="1"/>
</dbReference>
<dbReference type="GO" id="GO:0030488">
    <property type="term" value="P:tRNA methylation"/>
    <property type="evidence" value="ECO:0007669"/>
    <property type="project" value="InterPro"/>
</dbReference>
<dbReference type="GeneID" id="54629372"/>
<dbReference type="GO" id="GO:0003723">
    <property type="term" value="F:RNA binding"/>
    <property type="evidence" value="ECO:0007669"/>
    <property type="project" value="InterPro"/>
</dbReference>
<protein>
    <submittedName>
        <fullName evidence="4">tRNA (Guanosine(18)-2'-O)-methyltransferase</fullName>
    </submittedName>
</protein>
<dbReference type="GO" id="GO:0016423">
    <property type="term" value="F:tRNA (guanine) methyltransferase activity"/>
    <property type="evidence" value="ECO:0007669"/>
    <property type="project" value="InterPro"/>
</dbReference>
<dbReference type="PANTHER" id="PTHR12029:SF11">
    <property type="entry name" value="METHYLTRANSFERASE TARBP1-RELATED"/>
    <property type="match status" value="1"/>
</dbReference>
<dbReference type="Pfam" id="PF00588">
    <property type="entry name" value="SpoU_methylase"/>
    <property type="match status" value="1"/>
</dbReference>
<dbReference type="VEuPathDB" id="FungiDB:SPAR_D01250"/>
<keyword evidence="2" id="KW-0808">Transferase</keyword>
<dbReference type="CDD" id="cd18091">
    <property type="entry name" value="SpoU-like_TRM3-like"/>
    <property type="match status" value="1"/>
</dbReference>
<evidence type="ECO:0000313" key="4">
    <source>
        <dbReference type="RefSeq" id="XP_033765158.1"/>
    </source>
</evidence>
<gene>
    <name evidence="4" type="primary">TRM3</name>
    <name evidence="4" type="ORF">SPAR_D01250</name>
</gene>
<feature type="domain" description="tRNA/rRNA methyltransferase SpoU type" evidence="3">
    <location>
        <begin position="1286"/>
        <end position="1428"/>
    </location>
</feature>
<dbReference type="InterPro" id="IPR025759">
    <property type="entry name" value="TRM3"/>
</dbReference>